<reference evidence="1" key="1">
    <citation type="journal article" date="2021" name="PeerJ">
        <title>Extensive microbial diversity within the chicken gut microbiome revealed by metagenomics and culture.</title>
        <authorList>
            <person name="Gilroy R."/>
            <person name="Ravi A."/>
            <person name="Getino M."/>
            <person name="Pursley I."/>
            <person name="Horton D.L."/>
            <person name="Alikhan N.F."/>
            <person name="Baker D."/>
            <person name="Gharbi K."/>
            <person name="Hall N."/>
            <person name="Watson M."/>
            <person name="Adriaenssens E.M."/>
            <person name="Foster-Nyarko E."/>
            <person name="Jarju S."/>
            <person name="Secka A."/>
            <person name="Antonio M."/>
            <person name="Oren A."/>
            <person name="Chaudhuri R.R."/>
            <person name="La Ragione R."/>
            <person name="Hildebrand F."/>
            <person name="Pallen M.J."/>
        </authorList>
    </citation>
    <scope>NUCLEOTIDE SEQUENCE</scope>
    <source>
        <strain evidence="1">5790</strain>
    </source>
</reference>
<name>A0A9D1TLQ9_9FIRM</name>
<gene>
    <name evidence="1" type="ORF">H9900_03130</name>
</gene>
<reference evidence="1" key="2">
    <citation type="submission" date="2021-04" db="EMBL/GenBank/DDBJ databases">
        <authorList>
            <person name="Gilroy R."/>
        </authorList>
    </citation>
    <scope>NUCLEOTIDE SEQUENCE</scope>
    <source>
        <strain evidence="1">5790</strain>
    </source>
</reference>
<dbReference type="Proteomes" id="UP000824162">
    <property type="component" value="Unassembled WGS sequence"/>
</dbReference>
<accession>A0A9D1TLQ9</accession>
<protein>
    <recommendedName>
        <fullName evidence="3">Cohesin domain-containing protein</fullName>
    </recommendedName>
</protein>
<sequence length="87" mass="9358">MKNLKRAVALIVTVAMVMSLGLVNVFAVDPDMVMFTVNAEKTRLAPGESMTVSIISDTTYELGAFSAVEYSFDTTAFTVEQQSVAEG</sequence>
<organism evidence="1 2">
    <name type="scientific">Candidatus Monoglobus merdigallinarum</name>
    <dbReference type="NCBI Taxonomy" id="2838698"/>
    <lineage>
        <taxon>Bacteria</taxon>
        <taxon>Bacillati</taxon>
        <taxon>Bacillota</taxon>
        <taxon>Clostridia</taxon>
        <taxon>Monoglobales</taxon>
        <taxon>Monoglobaceae</taxon>
        <taxon>Monoglobus</taxon>
    </lineage>
</organism>
<feature type="non-terminal residue" evidence="1">
    <location>
        <position position="87"/>
    </location>
</feature>
<dbReference type="EMBL" id="DXIJ01000061">
    <property type="protein sequence ID" value="HIV85786.1"/>
    <property type="molecule type" value="Genomic_DNA"/>
</dbReference>
<evidence type="ECO:0000313" key="2">
    <source>
        <dbReference type="Proteomes" id="UP000824162"/>
    </source>
</evidence>
<dbReference type="AlphaFoldDB" id="A0A9D1TLQ9"/>
<evidence type="ECO:0008006" key="3">
    <source>
        <dbReference type="Google" id="ProtNLM"/>
    </source>
</evidence>
<evidence type="ECO:0000313" key="1">
    <source>
        <dbReference type="EMBL" id="HIV85786.1"/>
    </source>
</evidence>
<comment type="caution">
    <text evidence="1">The sequence shown here is derived from an EMBL/GenBank/DDBJ whole genome shotgun (WGS) entry which is preliminary data.</text>
</comment>
<proteinExistence type="predicted"/>